<protein>
    <submittedName>
        <fullName evidence="2 3">Uncharacterized protein</fullName>
    </submittedName>
</protein>
<dbReference type="HOGENOM" id="CLU_984407_0_0_1"/>
<reference evidence="2 4" key="2">
    <citation type="journal article" date="2013" name="Nature">
        <title>Insights into bilaterian evolution from three spiralian genomes.</title>
        <authorList>
            <person name="Simakov O."/>
            <person name="Marletaz F."/>
            <person name="Cho S.J."/>
            <person name="Edsinger-Gonzales E."/>
            <person name="Havlak P."/>
            <person name="Hellsten U."/>
            <person name="Kuo D.H."/>
            <person name="Larsson T."/>
            <person name="Lv J."/>
            <person name="Arendt D."/>
            <person name="Savage R."/>
            <person name="Osoegawa K."/>
            <person name="de Jong P."/>
            <person name="Grimwood J."/>
            <person name="Chapman J.A."/>
            <person name="Shapiro H."/>
            <person name="Aerts A."/>
            <person name="Otillar R.P."/>
            <person name="Terry A.Y."/>
            <person name="Boore J.L."/>
            <person name="Grigoriev I.V."/>
            <person name="Lindberg D.R."/>
            <person name="Seaver E.C."/>
            <person name="Weisblat D.A."/>
            <person name="Putnam N.H."/>
            <person name="Rokhsar D.S."/>
        </authorList>
    </citation>
    <scope>NUCLEOTIDE SEQUENCE</scope>
</reference>
<organism evidence="3 4">
    <name type="scientific">Helobdella robusta</name>
    <name type="common">Californian leech</name>
    <dbReference type="NCBI Taxonomy" id="6412"/>
    <lineage>
        <taxon>Eukaryota</taxon>
        <taxon>Metazoa</taxon>
        <taxon>Spiralia</taxon>
        <taxon>Lophotrochozoa</taxon>
        <taxon>Annelida</taxon>
        <taxon>Clitellata</taxon>
        <taxon>Hirudinea</taxon>
        <taxon>Rhynchobdellida</taxon>
        <taxon>Glossiphoniidae</taxon>
        <taxon>Helobdella</taxon>
    </lineage>
</organism>
<evidence type="ECO:0000313" key="4">
    <source>
        <dbReference type="Proteomes" id="UP000015101"/>
    </source>
</evidence>
<reference evidence="4" key="1">
    <citation type="submission" date="2012-12" db="EMBL/GenBank/DDBJ databases">
        <authorList>
            <person name="Hellsten U."/>
            <person name="Grimwood J."/>
            <person name="Chapman J.A."/>
            <person name="Shapiro H."/>
            <person name="Aerts A."/>
            <person name="Otillar R.P."/>
            <person name="Terry A.Y."/>
            <person name="Boore J.L."/>
            <person name="Simakov O."/>
            <person name="Marletaz F."/>
            <person name="Cho S.-J."/>
            <person name="Edsinger-Gonzales E."/>
            <person name="Havlak P."/>
            <person name="Kuo D.-H."/>
            <person name="Larsson T."/>
            <person name="Lv J."/>
            <person name="Arendt D."/>
            <person name="Savage R."/>
            <person name="Osoegawa K."/>
            <person name="de Jong P."/>
            <person name="Lindberg D.R."/>
            <person name="Seaver E.C."/>
            <person name="Weisblat D.A."/>
            <person name="Putnam N.H."/>
            <person name="Grigoriev I.V."/>
            <person name="Rokhsar D.S."/>
        </authorList>
    </citation>
    <scope>NUCLEOTIDE SEQUENCE</scope>
</reference>
<evidence type="ECO:0000313" key="2">
    <source>
        <dbReference type="EMBL" id="ESN99173.1"/>
    </source>
</evidence>
<dbReference type="KEGG" id="hro:HELRODRAFT_162668"/>
<feature type="compositionally biased region" description="Basic and acidic residues" evidence="1">
    <location>
        <begin position="243"/>
        <end position="252"/>
    </location>
</feature>
<dbReference type="EnsemblMetazoa" id="HelroT162668">
    <property type="protein sequence ID" value="HelroP162668"/>
    <property type="gene ID" value="HelroG162668"/>
</dbReference>
<dbReference type="AlphaFoldDB" id="T1ESZ8"/>
<name>T1ESZ8_HELRO</name>
<keyword evidence="4" id="KW-1185">Reference proteome</keyword>
<sequence length="283" mass="30898">MQYDKSDLLFVLDTVFGRRIFSVMGPAVRNGLSRDLRDPALFMLFSLADSGQASIFYRSDVISALLRLNENKVLFKLPPNTQLTFPLYLSCRINCSFDIQLDNDDVSVITKSSTATTTTSSSQHSHSLCTNTTSASLVAPAEELHASTSSAVQASTAPATISAAPATSVADLASEMPADDQILPTLPREAPVEFVTTEDIFKWSYHDGAEKTIAIASTEIGHHCDAEKSNEYAEMDERDDADGDHKDSDQQNKEQSTNKIGKENGSLNRHVTKPHLFKTASSF</sequence>
<evidence type="ECO:0000313" key="3">
    <source>
        <dbReference type="EnsemblMetazoa" id="HelroP162668"/>
    </source>
</evidence>
<dbReference type="CTD" id="20199698"/>
<dbReference type="GeneID" id="20199698"/>
<dbReference type="Proteomes" id="UP000015101">
    <property type="component" value="Unassembled WGS sequence"/>
</dbReference>
<feature type="compositionally biased region" description="Polar residues" evidence="1">
    <location>
        <begin position="253"/>
        <end position="269"/>
    </location>
</feature>
<dbReference type="InParanoid" id="T1ESZ8"/>
<evidence type="ECO:0000256" key="1">
    <source>
        <dbReference type="SAM" id="MobiDB-lite"/>
    </source>
</evidence>
<dbReference type="EMBL" id="AMQM01001140">
    <property type="status" value="NOT_ANNOTATED_CDS"/>
    <property type="molecule type" value="Genomic_DNA"/>
</dbReference>
<dbReference type="RefSeq" id="XP_009023058.1">
    <property type="nucleotide sequence ID" value="XM_009024810.1"/>
</dbReference>
<gene>
    <name evidence="3" type="primary">20199698</name>
    <name evidence="2" type="ORF">HELRODRAFT_162668</name>
</gene>
<proteinExistence type="predicted"/>
<reference evidence="3" key="3">
    <citation type="submission" date="2015-06" db="UniProtKB">
        <authorList>
            <consortium name="EnsemblMetazoa"/>
        </authorList>
    </citation>
    <scope>IDENTIFICATION</scope>
</reference>
<accession>T1ESZ8</accession>
<feature type="region of interest" description="Disordered" evidence="1">
    <location>
        <begin position="234"/>
        <end position="283"/>
    </location>
</feature>
<dbReference type="EMBL" id="KB097143">
    <property type="protein sequence ID" value="ESN99173.1"/>
    <property type="molecule type" value="Genomic_DNA"/>
</dbReference>